<feature type="transmembrane region" description="Helical" evidence="10">
    <location>
        <begin position="185"/>
        <end position="207"/>
    </location>
</feature>
<evidence type="ECO:0000256" key="1">
    <source>
        <dbReference type="ARBA" id="ARBA00004141"/>
    </source>
</evidence>
<keyword evidence="8 9" id="KW-0807">Transducer</keyword>
<dbReference type="PROSITE" id="PS50262">
    <property type="entry name" value="G_PROTEIN_RECEP_F1_2"/>
    <property type="match status" value="1"/>
</dbReference>
<sequence>MNSTLSLPASDDYSPVRDIILLVLYAVTAFFSIFANFCVCKIIWTEKQMRSNTNLLIASMAASDVLAGVAILAQWLFCSEYMLEHGSGDYPCAFFKSLQVATYFLSTLTMVVIALNRYVGIFYWHKIRFNATAAIVSTWFIAIVFVAMTAVSVKIFKYFTSKELITCGVVLEFTKPFDSRKVRKIRVASVLIGQFLIPLLLTAFIYGRIVCLVMKRKIIGERYEQRSRQLNESKKKTIFMLLTVFIVFVLCWLPVQTFHLWNFFVKPKKNLSGFARDLKIYFKKNSANICVL</sequence>
<evidence type="ECO:0000256" key="4">
    <source>
        <dbReference type="ARBA" id="ARBA00022989"/>
    </source>
</evidence>
<keyword evidence="7 9" id="KW-0675">Receptor</keyword>
<comment type="caution">
    <text evidence="12">The sequence shown here is derived from an EMBL/GenBank/DDBJ whole genome shotgun (WGS) entry which is preliminary data.</text>
</comment>
<proteinExistence type="inferred from homology"/>
<dbReference type="STRING" id="1965070.A0A443RH85"/>
<evidence type="ECO:0000313" key="12">
    <source>
        <dbReference type="EMBL" id="RWS14615.1"/>
    </source>
</evidence>
<name>A0A443RH85_9ACAR</name>
<dbReference type="PROSITE" id="PS00237">
    <property type="entry name" value="G_PROTEIN_RECEP_F1_1"/>
    <property type="match status" value="1"/>
</dbReference>
<keyword evidence="6 10" id="KW-0472">Membrane</keyword>
<reference evidence="12 13" key="1">
    <citation type="journal article" date="2018" name="Gigascience">
        <title>Genomes of trombidid mites reveal novel predicted allergens and laterally-transferred genes associated with secondary metabolism.</title>
        <authorList>
            <person name="Dong X."/>
            <person name="Chaisiri K."/>
            <person name="Xia D."/>
            <person name="Armstrong S.D."/>
            <person name="Fang Y."/>
            <person name="Donnelly M.J."/>
            <person name="Kadowaki T."/>
            <person name="McGarry J.W."/>
            <person name="Darby A.C."/>
            <person name="Makepeace B.L."/>
        </authorList>
    </citation>
    <scope>NUCLEOTIDE SEQUENCE [LARGE SCALE GENOMIC DNA]</scope>
    <source>
        <strain evidence="12">UoL-WK</strain>
    </source>
</reference>
<feature type="transmembrane region" description="Helical" evidence="10">
    <location>
        <begin position="20"/>
        <end position="44"/>
    </location>
</feature>
<feature type="transmembrane region" description="Helical" evidence="10">
    <location>
        <begin position="56"/>
        <end position="77"/>
    </location>
</feature>
<dbReference type="GO" id="GO:0005886">
    <property type="term" value="C:plasma membrane"/>
    <property type="evidence" value="ECO:0007669"/>
    <property type="project" value="TreeGrafter"/>
</dbReference>
<comment type="similarity">
    <text evidence="2 9">Belongs to the G-protein coupled receptor 1 family.</text>
</comment>
<evidence type="ECO:0000256" key="8">
    <source>
        <dbReference type="ARBA" id="ARBA00023224"/>
    </source>
</evidence>
<gene>
    <name evidence="12" type="ORF">B4U79_17934</name>
</gene>
<dbReference type="AlphaFoldDB" id="A0A443RH85"/>
<dbReference type="EMBL" id="NCKU01000665">
    <property type="protein sequence ID" value="RWS14615.1"/>
    <property type="molecule type" value="Genomic_DNA"/>
</dbReference>
<dbReference type="Proteomes" id="UP000285301">
    <property type="component" value="Unassembled WGS sequence"/>
</dbReference>
<dbReference type="CDD" id="cd00637">
    <property type="entry name" value="7tm_classA_rhodopsin-like"/>
    <property type="match status" value="1"/>
</dbReference>
<feature type="transmembrane region" description="Helical" evidence="10">
    <location>
        <begin position="237"/>
        <end position="255"/>
    </location>
</feature>
<evidence type="ECO:0000256" key="5">
    <source>
        <dbReference type="ARBA" id="ARBA00023040"/>
    </source>
</evidence>
<evidence type="ECO:0000256" key="10">
    <source>
        <dbReference type="SAM" id="Phobius"/>
    </source>
</evidence>
<evidence type="ECO:0000256" key="2">
    <source>
        <dbReference type="ARBA" id="ARBA00010663"/>
    </source>
</evidence>
<dbReference type="PRINTS" id="PR00237">
    <property type="entry name" value="GPCRRHODOPSN"/>
</dbReference>
<evidence type="ECO:0000256" key="6">
    <source>
        <dbReference type="ARBA" id="ARBA00023136"/>
    </source>
</evidence>
<evidence type="ECO:0000256" key="7">
    <source>
        <dbReference type="ARBA" id="ARBA00023170"/>
    </source>
</evidence>
<dbReference type="PANTHER" id="PTHR45695:SF9">
    <property type="entry name" value="LEUCOKININ RECEPTOR"/>
    <property type="match status" value="1"/>
</dbReference>
<keyword evidence="3 9" id="KW-0812">Transmembrane</keyword>
<protein>
    <submittedName>
        <fullName evidence="12">Putative G-protein coupled receptor 83-like protein</fullName>
    </submittedName>
</protein>
<accession>A0A443RH85</accession>
<keyword evidence="4 10" id="KW-1133">Transmembrane helix</keyword>
<feature type="transmembrane region" description="Helical" evidence="10">
    <location>
        <begin position="97"/>
        <end position="119"/>
    </location>
</feature>
<dbReference type="GO" id="GO:0004930">
    <property type="term" value="F:G protein-coupled receptor activity"/>
    <property type="evidence" value="ECO:0007669"/>
    <property type="project" value="UniProtKB-KW"/>
</dbReference>
<comment type="subcellular location">
    <subcellularLocation>
        <location evidence="1">Membrane</location>
        <topology evidence="1">Multi-pass membrane protein</topology>
    </subcellularLocation>
</comment>
<dbReference type="PANTHER" id="PTHR45695">
    <property type="entry name" value="LEUCOKININ RECEPTOR-RELATED"/>
    <property type="match status" value="1"/>
</dbReference>
<evidence type="ECO:0000259" key="11">
    <source>
        <dbReference type="PROSITE" id="PS50262"/>
    </source>
</evidence>
<dbReference type="InterPro" id="IPR017452">
    <property type="entry name" value="GPCR_Rhodpsn_7TM"/>
</dbReference>
<evidence type="ECO:0000256" key="3">
    <source>
        <dbReference type="ARBA" id="ARBA00022692"/>
    </source>
</evidence>
<feature type="transmembrane region" description="Helical" evidence="10">
    <location>
        <begin position="131"/>
        <end position="153"/>
    </location>
</feature>
<dbReference type="SUPFAM" id="SSF81321">
    <property type="entry name" value="Family A G protein-coupled receptor-like"/>
    <property type="match status" value="1"/>
</dbReference>
<evidence type="ECO:0000256" key="9">
    <source>
        <dbReference type="RuleBase" id="RU000688"/>
    </source>
</evidence>
<dbReference type="InterPro" id="IPR000276">
    <property type="entry name" value="GPCR_Rhodpsn"/>
</dbReference>
<evidence type="ECO:0000313" key="13">
    <source>
        <dbReference type="Proteomes" id="UP000285301"/>
    </source>
</evidence>
<dbReference type="OrthoDB" id="6503097at2759"/>
<dbReference type="Pfam" id="PF00001">
    <property type="entry name" value="7tm_1"/>
    <property type="match status" value="1"/>
</dbReference>
<feature type="domain" description="G-protein coupled receptors family 1 profile" evidence="11">
    <location>
        <begin position="35"/>
        <end position="292"/>
    </location>
</feature>
<keyword evidence="13" id="KW-1185">Reference proteome</keyword>
<keyword evidence="5 9" id="KW-0297">G-protein coupled receptor</keyword>
<organism evidence="12 13">
    <name type="scientific">Dinothrombium tinctorium</name>
    <dbReference type="NCBI Taxonomy" id="1965070"/>
    <lineage>
        <taxon>Eukaryota</taxon>
        <taxon>Metazoa</taxon>
        <taxon>Ecdysozoa</taxon>
        <taxon>Arthropoda</taxon>
        <taxon>Chelicerata</taxon>
        <taxon>Arachnida</taxon>
        <taxon>Acari</taxon>
        <taxon>Acariformes</taxon>
        <taxon>Trombidiformes</taxon>
        <taxon>Prostigmata</taxon>
        <taxon>Anystina</taxon>
        <taxon>Parasitengona</taxon>
        <taxon>Trombidioidea</taxon>
        <taxon>Trombidiidae</taxon>
        <taxon>Dinothrombium</taxon>
    </lineage>
</organism>
<dbReference type="Gene3D" id="1.20.1070.10">
    <property type="entry name" value="Rhodopsin 7-helix transmembrane proteins"/>
    <property type="match status" value="1"/>
</dbReference>